<protein>
    <submittedName>
        <fullName evidence="1">Uncharacterized protein</fullName>
    </submittedName>
</protein>
<sequence>MASKTYEAFAKVRPRAVRASAGKNSSETIIVEEQVAALAKHFPVLNETEMRGGVLVPKVGDVDKFIGHLRELYDADMHESDCICSTRRFFEEIHAECAWDLLPWQFLHDLYVAWMSRKHPCGMVDSARAFKRHLLEILPDFPEWSETGECGVRPGSKMNKPEPLIIEYDLKRWRNSDYKGEDMNKAAMPNFKSKYRGLVRVQTKQINE</sequence>
<proteinExistence type="predicted"/>
<reference evidence="1 2" key="1">
    <citation type="submission" date="2021-11" db="EMBL/GenBank/DDBJ databases">
        <title>Lacrimispora sp. nov. NSJ-141 isolated from human feces.</title>
        <authorList>
            <person name="Abdugheni R."/>
        </authorList>
    </citation>
    <scope>NUCLEOTIDE SEQUENCE [LARGE SCALE GENOMIC DNA]</scope>
    <source>
        <strain evidence="1 2">NSJ-141</strain>
    </source>
</reference>
<accession>A0AAP2RJE2</accession>
<dbReference type="AlphaFoldDB" id="A0AAP2RJE2"/>
<organism evidence="1 2">
    <name type="scientific">Lientehia hominis</name>
    <dbReference type="NCBI Taxonomy" id="2897778"/>
    <lineage>
        <taxon>Bacteria</taxon>
        <taxon>Bacillati</taxon>
        <taxon>Bacillota</taxon>
        <taxon>Clostridia</taxon>
        <taxon>Lachnospirales</taxon>
        <taxon>Lachnospiraceae</taxon>
        <taxon>Lientehia</taxon>
    </lineage>
</organism>
<keyword evidence="2" id="KW-1185">Reference proteome</keyword>
<gene>
    <name evidence="1" type="ORF">LQE92_07465</name>
</gene>
<dbReference type="EMBL" id="JAJNOR010000004">
    <property type="protein sequence ID" value="MCD2492468.1"/>
    <property type="molecule type" value="Genomic_DNA"/>
</dbReference>
<name>A0AAP2RJE2_9FIRM</name>
<dbReference type="Proteomes" id="UP001299265">
    <property type="component" value="Unassembled WGS sequence"/>
</dbReference>
<dbReference type="RefSeq" id="WP_231062362.1">
    <property type="nucleotide sequence ID" value="NZ_JAJNOR010000004.1"/>
</dbReference>
<evidence type="ECO:0000313" key="1">
    <source>
        <dbReference type="EMBL" id="MCD2492468.1"/>
    </source>
</evidence>
<evidence type="ECO:0000313" key="2">
    <source>
        <dbReference type="Proteomes" id="UP001299265"/>
    </source>
</evidence>
<comment type="caution">
    <text evidence="1">The sequence shown here is derived from an EMBL/GenBank/DDBJ whole genome shotgun (WGS) entry which is preliminary data.</text>
</comment>